<gene>
    <name evidence="1" type="ORF">CEXT_234071</name>
</gene>
<keyword evidence="2" id="KW-1185">Reference proteome</keyword>
<comment type="caution">
    <text evidence="1">The sequence shown here is derived from an EMBL/GenBank/DDBJ whole genome shotgun (WGS) entry which is preliminary data.</text>
</comment>
<organism evidence="1 2">
    <name type="scientific">Caerostris extrusa</name>
    <name type="common">Bark spider</name>
    <name type="synonym">Caerostris bankana</name>
    <dbReference type="NCBI Taxonomy" id="172846"/>
    <lineage>
        <taxon>Eukaryota</taxon>
        <taxon>Metazoa</taxon>
        <taxon>Ecdysozoa</taxon>
        <taxon>Arthropoda</taxon>
        <taxon>Chelicerata</taxon>
        <taxon>Arachnida</taxon>
        <taxon>Araneae</taxon>
        <taxon>Araneomorphae</taxon>
        <taxon>Entelegynae</taxon>
        <taxon>Araneoidea</taxon>
        <taxon>Araneidae</taxon>
        <taxon>Caerostris</taxon>
    </lineage>
</organism>
<dbReference type="Proteomes" id="UP001054945">
    <property type="component" value="Unassembled WGS sequence"/>
</dbReference>
<evidence type="ECO:0000313" key="1">
    <source>
        <dbReference type="EMBL" id="GIY88544.1"/>
    </source>
</evidence>
<proteinExistence type="predicted"/>
<protein>
    <submittedName>
        <fullName evidence="1">Uncharacterized protein</fullName>
    </submittedName>
</protein>
<accession>A0AAV4X475</accession>
<evidence type="ECO:0000313" key="2">
    <source>
        <dbReference type="Proteomes" id="UP001054945"/>
    </source>
</evidence>
<name>A0AAV4X475_CAEEX</name>
<dbReference type="EMBL" id="BPLR01017074">
    <property type="protein sequence ID" value="GIY88544.1"/>
    <property type="molecule type" value="Genomic_DNA"/>
</dbReference>
<dbReference type="AlphaFoldDB" id="A0AAV4X475"/>
<sequence length="108" mass="12216">MNCNLYRGTSFFLAVVEVHPTSGNRIHALPHPICHSLSTEPGKKDLLNNKIIEEFLNSEEFYSSESRDICENEREPSGNQHLHDEHAVDTPIFQDGKNKVRIAGRICA</sequence>
<reference evidence="1 2" key="1">
    <citation type="submission" date="2021-06" db="EMBL/GenBank/DDBJ databases">
        <title>Caerostris extrusa draft genome.</title>
        <authorList>
            <person name="Kono N."/>
            <person name="Arakawa K."/>
        </authorList>
    </citation>
    <scope>NUCLEOTIDE SEQUENCE [LARGE SCALE GENOMIC DNA]</scope>
</reference>